<evidence type="ECO:0000256" key="1">
    <source>
        <dbReference type="ARBA" id="ARBA00005250"/>
    </source>
</evidence>
<comment type="similarity">
    <text evidence="1">Belongs to the metallo-beta-lactamase superfamily. Class-B beta-lactamase family.</text>
</comment>
<dbReference type="EMBL" id="JPUA01000022">
    <property type="protein sequence ID" value="OWV30289.1"/>
    <property type="molecule type" value="Genomic_DNA"/>
</dbReference>
<dbReference type="InterPro" id="IPR001279">
    <property type="entry name" value="Metallo-B-lactamas"/>
</dbReference>
<evidence type="ECO:0000259" key="3">
    <source>
        <dbReference type="SMART" id="SM00849"/>
    </source>
</evidence>
<accession>A0A246S1H9</accession>
<comment type="caution">
    <text evidence="4">The sequence shown here is derived from an EMBL/GenBank/DDBJ whole genome shotgun (WGS) entry which is preliminary data.</text>
</comment>
<organism evidence="4 5">
    <name type="scientific">Halomonas campaniensis</name>
    <dbReference type="NCBI Taxonomy" id="213554"/>
    <lineage>
        <taxon>Bacteria</taxon>
        <taxon>Pseudomonadati</taxon>
        <taxon>Pseudomonadota</taxon>
        <taxon>Gammaproteobacteria</taxon>
        <taxon>Oceanospirillales</taxon>
        <taxon>Halomonadaceae</taxon>
        <taxon>Halomonas</taxon>
    </lineage>
</organism>
<protein>
    <submittedName>
        <fullName evidence="4">Beta-lactamase</fullName>
    </submittedName>
</protein>
<dbReference type="SMART" id="SM00849">
    <property type="entry name" value="Lactamase_B"/>
    <property type="match status" value="1"/>
</dbReference>
<evidence type="ECO:0000313" key="5">
    <source>
        <dbReference type="Proteomes" id="UP000197334"/>
    </source>
</evidence>
<dbReference type="Proteomes" id="UP000197334">
    <property type="component" value="Unassembled WGS sequence"/>
</dbReference>
<dbReference type="InterPro" id="IPR030811">
    <property type="entry name" value="SoxH-rel_PQQ_1"/>
</dbReference>
<dbReference type="CDD" id="cd16282">
    <property type="entry name" value="metallo-hydrolase-like_MBL-fold"/>
    <property type="match status" value="1"/>
</dbReference>
<reference evidence="4 5" key="1">
    <citation type="submission" date="2014-08" db="EMBL/GenBank/DDBJ databases">
        <title>Draft genome sequence of a novel L-asparaginase producing marine bacterium, Halomonas campaniensis.</title>
        <authorList>
            <person name="Sundarakrishnan B."/>
            <person name="Moushumi Priya A."/>
            <person name="Raman G."/>
            <person name="Sakthivel N."/>
            <person name="Park S."/>
            <person name="Jayachandran S."/>
        </authorList>
    </citation>
    <scope>NUCLEOTIDE SEQUENCE [LARGE SCALE GENOMIC DNA]</scope>
    <source>
        <strain evidence="4 5">SK03</strain>
    </source>
</reference>
<dbReference type="OrthoDB" id="9769598at2"/>
<dbReference type="NCBIfam" id="TIGR04558">
    <property type="entry name" value="SoxH_rel_PQQ_1"/>
    <property type="match status" value="1"/>
</dbReference>
<keyword evidence="2" id="KW-0732">Signal</keyword>
<keyword evidence="5" id="KW-1185">Reference proteome</keyword>
<dbReference type="STRING" id="213554.FF32_04145"/>
<gene>
    <name evidence="4" type="ORF">JI62_07835</name>
</gene>
<dbReference type="InterPro" id="IPR036866">
    <property type="entry name" value="RibonucZ/Hydroxyglut_hydro"/>
</dbReference>
<evidence type="ECO:0000256" key="2">
    <source>
        <dbReference type="SAM" id="SignalP"/>
    </source>
</evidence>
<dbReference type="AlphaFoldDB" id="A0A246S1H9"/>
<name>A0A246S1H9_9GAMM</name>
<feature type="domain" description="Metallo-beta-lactamase" evidence="3">
    <location>
        <begin position="57"/>
        <end position="237"/>
    </location>
</feature>
<dbReference type="GO" id="GO:0017001">
    <property type="term" value="P:antibiotic catabolic process"/>
    <property type="evidence" value="ECO:0007669"/>
    <property type="project" value="UniProtKB-ARBA"/>
</dbReference>
<dbReference type="RefSeq" id="WP_088699631.1">
    <property type="nucleotide sequence ID" value="NZ_JPUA01000022.1"/>
</dbReference>
<evidence type="ECO:0000313" key="4">
    <source>
        <dbReference type="EMBL" id="OWV30289.1"/>
    </source>
</evidence>
<dbReference type="PANTHER" id="PTHR42951">
    <property type="entry name" value="METALLO-BETA-LACTAMASE DOMAIN-CONTAINING"/>
    <property type="match status" value="1"/>
</dbReference>
<dbReference type="InterPro" id="IPR050855">
    <property type="entry name" value="NDM-1-like"/>
</dbReference>
<proteinExistence type="inferred from homology"/>
<dbReference type="PANTHER" id="PTHR42951:SF4">
    <property type="entry name" value="ACYL-COENZYME A THIOESTERASE MBLAC2"/>
    <property type="match status" value="1"/>
</dbReference>
<sequence>MKTRFLASLAALLTTPLAASEPVMFCERPLTAQPIAENTWMVEGLREELSTSNCGHIGNQAFIATPNGVILIDSGSSPVFGEALKAVIAQHTPHHVRWVLNTHHHPDHFFGNAAFGEAEHLTLASTRRLMARDREALINNVERLTGRSLARSHIGLPDTIEAGEVTLGSYPLTLYAMSGHSGGDLVIMDHATEVLFLGDMGFYQRAAATAHSPGLQQWQTELNELRGLNARIAVPGHGPSAPPNTVLEQTAHYLAWLDQHLSNAASEGLGANHALAIEIPDAFNTIALTEYEFTRSVMQLYPHYEARLLWGAPQ</sequence>
<feature type="signal peptide" evidence="2">
    <location>
        <begin position="1"/>
        <end position="19"/>
    </location>
</feature>
<dbReference type="SUPFAM" id="SSF56281">
    <property type="entry name" value="Metallo-hydrolase/oxidoreductase"/>
    <property type="match status" value="1"/>
</dbReference>
<dbReference type="Gene3D" id="3.60.15.10">
    <property type="entry name" value="Ribonuclease Z/Hydroxyacylglutathione hydrolase-like"/>
    <property type="match status" value="1"/>
</dbReference>
<dbReference type="Pfam" id="PF00753">
    <property type="entry name" value="Lactamase_B"/>
    <property type="match status" value="1"/>
</dbReference>
<feature type="chain" id="PRO_5012219244" evidence="2">
    <location>
        <begin position="20"/>
        <end position="314"/>
    </location>
</feature>